<evidence type="ECO:0000313" key="6">
    <source>
        <dbReference type="Proteomes" id="UP001138997"/>
    </source>
</evidence>
<dbReference type="Proteomes" id="UP001138997">
    <property type="component" value="Unassembled WGS sequence"/>
</dbReference>
<feature type="domain" description="NADPH-dependent FMN reductase-like" evidence="4">
    <location>
        <begin position="1"/>
        <end position="140"/>
    </location>
</feature>
<reference evidence="5" key="1">
    <citation type="submission" date="2021-11" db="EMBL/GenBank/DDBJ databases">
        <title>Streptomyces corallinus and Kineosporia corallina sp. nov., two new coral-derived marine actinobacteria.</title>
        <authorList>
            <person name="Buangrab K."/>
            <person name="Sutthacheep M."/>
            <person name="Yeemin T."/>
            <person name="Harunari E."/>
            <person name="Igarashi Y."/>
            <person name="Sripreechasak P."/>
            <person name="Kanchanasin P."/>
            <person name="Tanasupawat S."/>
            <person name="Phongsopitanun W."/>
        </authorList>
    </citation>
    <scope>NUCLEOTIDE SEQUENCE</scope>
    <source>
        <strain evidence="5">JCM 31032</strain>
    </source>
</reference>
<keyword evidence="2" id="KW-0288">FMN</keyword>
<name>A0A9X1NE93_9ACTN</name>
<dbReference type="PANTHER" id="PTHR43408">
    <property type="entry name" value="FMN REDUCTASE (NADPH)"/>
    <property type="match status" value="1"/>
</dbReference>
<evidence type="ECO:0000313" key="5">
    <source>
        <dbReference type="EMBL" id="MCD5312503.1"/>
    </source>
</evidence>
<dbReference type="SUPFAM" id="SSF52218">
    <property type="entry name" value="Flavoproteins"/>
    <property type="match status" value="1"/>
</dbReference>
<dbReference type="AlphaFoldDB" id="A0A9X1NE93"/>
<dbReference type="InterPro" id="IPR051814">
    <property type="entry name" value="NAD(P)H-dep_FMN_reductase"/>
</dbReference>
<evidence type="ECO:0000259" key="4">
    <source>
        <dbReference type="Pfam" id="PF03358"/>
    </source>
</evidence>
<organism evidence="5 6">
    <name type="scientific">Kineosporia babensis</name>
    <dbReference type="NCBI Taxonomy" id="499548"/>
    <lineage>
        <taxon>Bacteria</taxon>
        <taxon>Bacillati</taxon>
        <taxon>Actinomycetota</taxon>
        <taxon>Actinomycetes</taxon>
        <taxon>Kineosporiales</taxon>
        <taxon>Kineosporiaceae</taxon>
        <taxon>Kineosporia</taxon>
    </lineage>
</organism>
<keyword evidence="1" id="KW-0285">Flavoprotein</keyword>
<dbReference type="Gene3D" id="3.40.50.360">
    <property type="match status" value="1"/>
</dbReference>
<dbReference type="InterPro" id="IPR005025">
    <property type="entry name" value="FMN_Rdtase-like_dom"/>
</dbReference>
<evidence type="ECO:0000256" key="1">
    <source>
        <dbReference type="ARBA" id="ARBA00022630"/>
    </source>
</evidence>
<accession>A0A9X1NE93</accession>
<sequence>MKIAVVVGNPKPESRTLRVAEAVADVIEKLLPGQPAERQVIDLADYSSRLFEWPEPTLAELNDAVAASDVLVVASPTYKATYTGLLKAFLDRYPSNGLQGVVAVPVMTGAADTHAMATEVNLRPLLVELGATVPSRGLYLVMTRIAELEAIAAEWGSANAHSLIPAVQGRLEVASRG</sequence>
<gene>
    <name evidence="5" type="ORF">LR394_16465</name>
</gene>
<proteinExistence type="predicted"/>
<evidence type="ECO:0000256" key="3">
    <source>
        <dbReference type="ARBA" id="ARBA00023002"/>
    </source>
</evidence>
<keyword evidence="6" id="KW-1185">Reference proteome</keyword>
<evidence type="ECO:0000256" key="2">
    <source>
        <dbReference type="ARBA" id="ARBA00022643"/>
    </source>
</evidence>
<dbReference type="GO" id="GO:0016491">
    <property type="term" value="F:oxidoreductase activity"/>
    <property type="evidence" value="ECO:0007669"/>
    <property type="project" value="UniProtKB-KW"/>
</dbReference>
<dbReference type="Pfam" id="PF03358">
    <property type="entry name" value="FMN_red"/>
    <property type="match status" value="1"/>
</dbReference>
<dbReference type="EMBL" id="JAJOMB010000008">
    <property type="protein sequence ID" value="MCD5312503.1"/>
    <property type="molecule type" value="Genomic_DNA"/>
</dbReference>
<protein>
    <submittedName>
        <fullName evidence="5">NAD(P)H-dependent oxidoreductase</fullName>
    </submittedName>
</protein>
<dbReference type="PANTHER" id="PTHR43408:SF2">
    <property type="entry name" value="FMN REDUCTASE (NADPH)"/>
    <property type="match status" value="1"/>
</dbReference>
<dbReference type="RefSeq" id="WP_231442790.1">
    <property type="nucleotide sequence ID" value="NZ_JAJOMB010000008.1"/>
</dbReference>
<comment type="caution">
    <text evidence="5">The sequence shown here is derived from an EMBL/GenBank/DDBJ whole genome shotgun (WGS) entry which is preliminary data.</text>
</comment>
<dbReference type="InterPro" id="IPR029039">
    <property type="entry name" value="Flavoprotein-like_sf"/>
</dbReference>
<keyword evidence="3" id="KW-0560">Oxidoreductase</keyword>